<sequence length="857" mass="95097">MSKQLIIAEKPSVAQDIARALGGFTKEKDYFESDEYVLSSAVGHLLELVVPEEYEVKRGKWTFAHLPVIPPRFALKPIEKTDDRLKLLTRLIKRKDVTGLINACDAGREGELIFSFIVQHAKTDKPVSRLWLQSMTAGAIRDGFAQLRSAQEVEGLRSAAVCRAESDWLIGINGTRAMTAFNSKTGGFHLTTVGRVQTPTLAIVVEREEKIRRFKPRDYWELEATFGCKAGRYAGRWFDEGFRKPEGDEHATAFRLWDRARADAIKAKCDGKPGIVSEESKPSTQLSPLLFDLTSLQREANGRFGFSARVTLQIAQALYEKHKALTYPRTDARALPEDYVGTVKDVLHALPDDYAPFAGEIMKQGWVRPNKRIFNNAKISDHFAIIPTGTVPKSLSEAEQKIYDLVTRRFLAVFYPAAEYRITTRITRVENEAFKTEGKVLVNPGWLAVYGKEAAKVDDEGGAQLVAVEQNERVATEDILVKALVTKPPARYNEATLLSAMEGAGKMVDDEELRAAMGERGLGTPATRAQIIEGLIAEQYLHREGRELIPSAKAFSLITLLKGLDVSALTSPELTGEWEHKLAQMERGQLSRPEFMREIAEMAREMVERAKRYESDTVPGDFATLSAPCPKCGGVVRENYKKFACQSCDWSAWKIVAGRQFEIDEIETLLRERRVGPLTGFRSKMGRLFNAEIRLNDEQQPEFDFGQPKDDGEGAEPVDFSAQEPLGPCPKCGARVFEHGMAYVCEKSVGPEKSCDFRSGKIILQQPVEREQMVKLLADGRTDLLKGFVSTRTRRKFSAFLVRGGDGKVGFEFEAKTPKAGAAKGKAAAVADEEKSAAGSATAKPARVAARKRSSAG</sequence>
<feature type="region of interest" description="Disordered" evidence="13">
    <location>
        <begin position="834"/>
        <end position="857"/>
    </location>
</feature>
<dbReference type="InterPro" id="IPR000380">
    <property type="entry name" value="Topo_IA"/>
</dbReference>
<name>A0ABX1PG53_9RHOO</name>
<dbReference type="SMART" id="SM00493">
    <property type="entry name" value="TOPRIM"/>
    <property type="match status" value="1"/>
</dbReference>
<dbReference type="NCBIfam" id="TIGR01056">
    <property type="entry name" value="topB"/>
    <property type="match status" value="1"/>
</dbReference>
<dbReference type="PANTHER" id="PTHR11390">
    <property type="entry name" value="PROKARYOTIC DNA TOPOISOMERASE"/>
    <property type="match status" value="1"/>
</dbReference>
<evidence type="ECO:0000313" key="16">
    <source>
        <dbReference type="EMBL" id="NMG23487.1"/>
    </source>
</evidence>
<evidence type="ECO:0000259" key="14">
    <source>
        <dbReference type="PROSITE" id="PS50880"/>
    </source>
</evidence>
<dbReference type="PROSITE" id="PS52039">
    <property type="entry name" value="TOPO_IA_2"/>
    <property type="match status" value="1"/>
</dbReference>
<evidence type="ECO:0000259" key="15">
    <source>
        <dbReference type="PROSITE" id="PS52039"/>
    </source>
</evidence>
<feature type="domain" description="Topo IA-type catalytic" evidence="15">
    <location>
        <begin position="153"/>
        <end position="607"/>
    </location>
</feature>
<dbReference type="InterPro" id="IPR023406">
    <property type="entry name" value="Topo_IA_AS"/>
</dbReference>
<accession>A0ABX1PG53</accession>
<dbReference type="PROSITE" id="PS00396">
    <property type="entry name" value="TOPO_IA_1"/>
    <property type="match status" value="1"/>
</dbReference>
<keyword evidence="5" id="KW-0460">Magnesium</keyword>
<dbReference type="InterPro" id="IPR025589">
    <property type="entry name" value="Toprim_C_rpt"/>
</dbReference>
<gene>
    <name evidence="16" type="ORF">GO606_01890</name>
</gene>
<evidence type="ECO:0000256" key="1">
    <source>
        <dbReference type="ARBA" id="ARBA00000213"/>
    </source>
</evidence>
<evidence type="ECO:0000256" key="12">
    <source>
        <dbReference type="ARBA" id="ARBA00032877"/>
    </source>
</evidence>
<dbReference type="Gene3D" id="2.70.20.10">
    <property type="entry name" value="Topoisomerase I, domain 3"/>
    <property type="match status" value="1"/>
</dbReference>
<dbReference type="Gene3D" id="1.10.290.10">
    <property type="entry name" value="Topoisomerase I, domain 4"/>
    <property type="match status" value="1"/>
</dbReference>
<dbReference type="EC" id="5.6.2.1" evidence="3"/>
<feature type="region of interest" description="Disordered" evidence="13">
    <location>
        <begin position="700"/>
        <end position="719"/>
    </location>
</feature>
<protein>
    <recommendedName>
        <fullName evidence="3">DNA topoisomerase</fullName>
        <ecNumber evidence="3">5.6.2.1</ecNumber>
    </recommendedName>
    <alternativeName>
        <fullName evidence="12">Omega-protein</fullName>
    </alternativeName>
    <alternativeName>
        <fullName evidence="11">Relaxing enzyme</fullName>
    </alternativeName>
    <alternativeName>
        <fullName evidence="9">Swivelase</fullName>
    </alternativeName>
    <alternativeName>
        <fullName evidence="10">Untwisting enzyme</fullName>
    </alternativeName>
</protein>
<dbReference type="NCBIfam" id="NF005829">
    <property type="entry name" value="PRK07726.1"/>
    <property type="match status" value="1"/>
</dbReference>
<feature type="domain" description="Toprim" evidence="14">
    <location>
        <begin position="3"/>
        <end position="136"/>
    </location>
</feature>
<keyword evidence="7" id="KW-0238">DNA-binding</keyword>
<dbReference type="SMART" id="SM00437">
    <property type="entry name" value="TOP1Ac"/>
    <property type="match status" value="1"/>
</dbReference>
<dbReference type="InterPro" id="IPR023405">
    <property type="entry name" value="Topo_IA_core_domain"/>
</dbReference>
<evidence type="ECO:0000256" key="2">
    <source>
        <dbReference type="ARBA" id="ARBA00009446"/>
    </source>
</evidence>
<evidence type="ECO:0000256" key="13">
    <source>
        <dbReference type="SAM" id="MobiDB-lite"/>
    </source>
</evidence>
<comment type="similarity">
    <text evidence="2">Belongs to the type IA topoisomerase family.</text>
</comment>
<dbReference type="RefSeq" id="WP_169116898.1">
    <property type="nucleotide sequence ID" value="NZ_WTVG02000038.1"/>
</dbReference>
<dbReference type="Pfam" id="PF13342">
    <property type="entry name" value="Toprim_Crpt"/>
    <property type="match status" value="2"/>
</dbReference>
<dbReference type="SMART" id="SM00436">
    <property type="entry name" value="TOP1Bc"/>
    <property type="match status" value="1"/>
</dbReference>
<dbReference type="Pfam" id="PF01131">
    <property type="entry name" value="Topoisom_bac"/>
    <property type="match status" value="1"/>
</dbReference>
<dbReference type="Gene3D" id="3.40.50.140">
    <property type="match status" value="1"/>
</dbReference>
<dbReference type="PRINTS" id="PR00417">
    <property type="entry name" value="PRTPISMRASEI"/>
</dbReference>
<comment type="caution">
    <text evidence="16">The sequence shown here is derived from an EMBL/GenBank/DDBJ whole genome shotgun (WGS) entry which is preliminary data.</text>
</comment>
<organism evidence="16 17">
    <name type="scientific">Aromatoleum anaerobium</name>
    <dbReference type="NCBI Taxonomy" id="182180"/>
    <lineage>
        <taxon>Bacteria</taxon>
        <taxon>Pseudomonadati</taxon>
        <taxon>Pseudomonadota</taxon>
        <taxon>Betaproteobacteria</taxon>
        <taxon>Rhodocyclales</taxon>
        <taxon>Rhodocyclaceae</taxon>
        <taxon>Aromatoleum</taxon>
    </lineage>
</organism>
<dbReference type="InterPro" id="IPR013497">
    <property type="entry name" value="Topo_IA_cen"/>
</dbReference>
<dbReference type="InterPro" id="IPR003601">
    <property type="entry name" value="Topo_IA_2"/>
</dbReference>
<evidence type="ECO:0000256" key="8">
    <source>
        <dbReference type="ARBA" id="ARBA00023235"/>
    </source>
</evidence>
<proteinExistence type="inferred from homology"/>
<dbReference type="InterPro" id="IPR006171">
    <property type="entry name" value="TOPRIM_dom"/>
</dbReference>
<evidence type="ECO:0000256" key="7">
    <source>
        <dbReference type="ARBA" id="ARBA00023125"/>
    </source>
</evidence>
<evidence type="ECO:0000256" key="6">
    <source>
        <dbReference type="ARBA" id="ARBA00023029"/>
    </source>
</evidence>
<keyword evidence="6" id="KW-0799">Topoisomerase</keyword>
<evidence type="ECO:0000256" key="10">
    <source>
        <dbReference type="ARBA" id="ARBA00031985"/>
    </source>
</evidence>
<dbReference type="NCBIfam" id="NF006032">
    <property type="entry name" value="PRK08173.1"/>
    <property type="match status" value="1"/>
</dbReference>
<keyword evidence="8" id="KW-0413">Isomerase</keyword>
<dbReference type="PANTHER" id="PTHR11390:SF21">
    <property type="entry name" value="DNA TOPOISOMERASE 3-ALPHA"/>
    <property type="match status" value="1"/>
</dbReference>
<keyword evidence="17" id="KW-1185">Reference proteome</keyword>
<dbReference type="EMBL" id="WTVG01000003">
    <property type="protein sequence ID" value="NMG23487.1"/>
    <property type="molecule type" value="Genomic_DNA"/>
</dbReference>
<dbReference type="InterPro" id="IPR013824">
    <property type="entry name" value="Topo_IA_cen_sub1"/>
</dbReference>
<evidence type="ECO:0000256" key="4">
    <source>
        <dbReference type="ARBA" id="ARBA00022723"/>
    </source>
</evidence>
<dbReference type="InterPro" id="IPR013825">
    <property type="entry name" value="Topo_IA_cen_sub2"/>
</dbReference>
<evidence type="ECO:0000313" key="17">
    <source>
        <dbReference type="Proteomes" id="UP000615989"/>
    </source>
</evidence>
<dbReference type="Pfam" id="PF01751">
    <property type="entry name" value="Toprim"/>
    <property type="match status" value="1"/>
</dbReference>
<evidence type="ECO:0000256" key="5">
    <source>
        <dbReference type="ARBA" id="ARBA00022842"/>
    </source>
</evidence>
<dbReference type="PROSITE" id="PS50880">
    <property type="entry name" value="TOPRIM"/>
    <property type="match status" value="1"/>
</dbReference>
<dbReference type="InterPro" id="IPR003602">
    <property type="entry name" value="Topo_IA_DNA-bd_dom"/>
</dbReference>
<dbReference type="InterPro" id="IPR005738">
    <property type="entry name" value="TopoIII"/>
</dbReference>
<evidence type="ECO:0000256" key="3">
    <source>
        <dbReference type="ARBA" id="ARBA00012891"/>
    </source>
</evidence>
<keyword evidence="4" id="KW-0479">Metal-binding</keyword>
<comment type="catalytic activity">
    <reaction evidence="1">
        <text>ATP-independent breakage of single-stranded DNA, followed by passage and rejoining.</text>
        <dbReference type="EC" id="5.6.2.1"/>
    </reaction>
</comment>
<dbReference type="NCBIfam" id="NF011313">
    <property type="entry name" value="PRK14724.1"/>
    <property type="match status" value="1"/>
</dbReference>
<dbReference type="InterPro" id="IPR013826">
    <property type="entry name" value="Topo_IA_cen_sub3"/>
</dbReference>
<dbReference type="SUPFAM" id="SSF56712">
    <property type="entry name" value="Prokaryotic type I DNA topoisomerase"/>
    <property type="match status" value="1"/>
</dbReference>
<dbReference type="CDD" id="cd03362">
    <property type="entry name" value="TOPRIM_TopoIA_TopoIII"/>
    <property type="match status" value="1"/>
</dbReference>
<dbReference type="CDD" id="cd00186">
    <property type="entry name" value="TOP1Ac"/>
    <property type="match status" value="1"/>
</dbReference>
<evidence type="ECO:0000256" key="9">
    <source>
        <dbReference type="ARBA" id="ARBA00030003"/>
    </source>
</evidence>
<dbReference type="Gene3D" id="1.10.460.10">
    <property type="entry name" value="Topoisomerase I, domain 2"/>
    <property type="match status" value="1"/>
</dbReference>
<dbReference type="InterPro" id="IPR034144">
    <property type="entry name" value="TOPRIM_TopoIII"/>
</dbReference>
<evidence type="ECO:0000256" key="11">
    <source>
        <dbReference type="ARBA" id="ARBA00032235"/>
    </source>
</evidence>
<dbReference type="Proteomes" id="UP000615989">
    <property type="component" value="Unassembled WGS sequence"/>
</dbReference>
<reference evidence="16" key="1">
    <citation type="submission" date="2019-12" db="EMBL/GenBank/DDBJ databases">
        <title>Comparative genomics gives insights into the taxonomy of the Azoarcus-Aromatoleum group and reveals separate origins of nif in the plant-associated Azoarcus and non-plant-associated Aromatoleum sub-groups.</title>
        <authorList>
            <person name="Lafos M."/>
            <person name="Maluk M."/>
            <person name="Batista M."/>
            <person name="Junghare M."/>
            <person name="Carmona M."/>
            <person name="Faoro H."/>
            <person name="Cruz L.M."/>
            <person name="Battistoni F."/>
            <person name="De Souza E."/>
            <person name="Pedrosa F."/>
            <person name="Chen W.-M."/>
            <person name="Poole P.S."/>
            <person name="Dixon R.A."/>
            <person name="James E.K."/>
        </authorList>
    </citation>
    <scope>NUCLEOTIDE SEQUENCE</scope>
    <source>
        <strain evidence="16">LuFRes1</strain>
    </source>
</reference>